<sequence>MINYNNKLFKPIKNTENGETSNQTVFKYKQTGNILTAEYTGGKIIFGHLIGLVDEKGNIEMRYHQVNNQGELMTGICHSKPEQLANGKIRLHETWQWTSGDKSKGQSIIEEQ</sequence>
<name>A0A4Q9HCG2_9SPHI</name>
<evidence type="ECO:0000313" key="2">
    <source>
        <dbReference type="Proteomes" id="UP000291819"/>
    </source>
</evidence>
<dbReference type="EMBL" id="SIXF01000009">
    <property type="protein sequence ID" value="TBO42094.1"/>
    <property type="molecule type" value="Genomic_DNA"/>
</dbReference>
<dbReference type="OrthoDB" id="5684515at2"/>
<comment type="caution">
    <text evidence="1">The sequence shown here is derived from an EMBL/GenBank/DDBJ whole genome shotgun (WGS) entry which is preliminary data.</text>
</comment>
<accession>A0A4Q9HCG2</accession>
<evidence type="ECO:0000313" key="1">
    <source>
        <dbReference type="EMBL" id="TBO42094.1"/>
    </source>
</evidence>
<reference evidence="1 2" key="1">
    <citation type="submission" date="2019-02" db="EMBL/GenBank/DDBJ databases">
        <title>Pedobacter kyonggii whole genome sequence analysis.</title>
        <authorList>
            <person name="Dahal R.H."/>
        </authorList>
    </citation>
    <scope>NUCLEOTIDE SEQUENCE [LARGE SCALE GENOMIC DNA]</scope>
    <source>
        <strain evidence="1 2">K-4-11-1</strain>
    </source>
</reference>
<keyword evidence="2" id="KW-1185">Reference proteome</keyword>
<organism evidence="1 2">
    <name type="scientific">Pedobacter kyonggii</name>
    <dbReference type="NCBI Taxonomy" id="1926871"/>
    <lineage>
        <taxon>Bacteria</taxon>
        <taxon>Pseudomonadati</taxon>
        <taxon>Bacteroidota</taxon>
        <taxon>Sphingobacteriia</taxon>
        <taxon>Sphingobacteriales</taxon>
        <taxon>Sphingobacteriaceae</taxon>
        <taxon>Pedobacter</taxon>
    </lineage>
</organism>
<dbReference type="Proteomes" id="UP000291819">
    <property type="component" value="Unassembled WGS sequence"/>
</dbReference>
<dbReference type="InterPro" id="IPR058595">
    <property type="entry name" value="Avidin-like"/>
</dbReference>
<dbReference type="AlphaFoldDB" id="A0A4Q9HCG2"/>
<proteinExistence type="predicted"/>
<protein>
    <submittedName>
        <fullName evidence="1">N-acetylglutamate synthase</fullName>
    </submittedName>
</protein>
<dbReference type="Pfam" id="PF26421">
    <property type="entry name" value="Avidin_like"/>
    <property type="match status" value="1"/>
</dbReference>
<gene>
    <name evidence="1" type="ORF">EYS08_11210</name>
</gene>
<dbReference type="RefSeq" id="WP_131030121.1">
    <property type="nucleotide sequence ID" value="NZ_SIXF01000009.1"/>
</dbReference>